<dbReference type="PROSITE" id="PS01081">
    <property type="entry name" value="HTH_TETR_1"/>
    <property type="match status" value="1"/>
</dbReference>
<dbReference type="GO" id="GO:0000976">
    <property type="term" value="F:transcription cis-regulatory region binding"/>
    <property type="evidence" value="ECO:0007669"/>
    <property type="project" value="TreeGrafter"/>
</dbReference>
<dbReference type="SUPFAM" id="SSF48498">
    <property type="entry name" value="Tetracyclin repressor-like, C-terminal domain"/>
    <property type="match status" value="1"/>
</dbReference>
<dbReference type="Proteomes" id="UP000055060">
    <property type="component" value="Unassembled WGS sequence"/>
</dbReference>
<feature type="DNA-binding region" description="H-T-H motif" evidence="4">
    <location>
        <begin position="37"/>
        <end position="56"/>
    </location>
</feature>
<dbReference type="SUPFAM" id="SSF46689">
    <property type="entry name" value="Homeodomain-like"/>
    <property type="match status" value="1"/>
</dbReference>
<evidence type="ECO:0000256" key="2">
    <source>
        <dbReference type="ARBA" id="ARBA00023125"/>
    </source>
</evidence>
<dbReference type="InterPro" id="IPR050109">
    <property type="entry name" value="HTH-type_TetR-like_transc_reg"/>
</dbReference>
<dbReference type="Pfam" id="PF00440">
    <property type="entry name" value="TetR_N"/>
    <property type="match status" value="1"/>
</dbReference>
<reference evidence="6" key="1">
    <citation type="submission" date="2015-07" db="EMBL/GenBank/DDBJ databases">
        <title>Draft Genome Sequences of Anaerolinea thermolimosa IMO-1, Bellilinea caldifistulae GOMI-1, Leptolinea tardivitalis YMTK-2, Levilinea saccharolytica KIBI-1,Longilinea arvoryzae KOME-1, Previously Described as Members of the Anaerolineaceae (Chloroflexi).</title>
        <authorList>
            <person name="Sekiguchi Y."/>
            <person name="Ohashi A."/>
            <person name="Matsuura N."/>
            <person name="Tourlousse M.D."/>
        </authorList>
    </citation>
    <scope>NUCLEOTIDE SEQUENCE [LARGE SCALE GENOMIC DNA]</scope>
    <source>
        <strain evidence="6">KOME-1</strain>
    </source>
</reference>
<evidence type="ECO:0000256" key="3">
    <source>
        <dbReference type="ARBA" id="ARBA00023163"/>
    </source>
</evidence>
<dbReference type="RefSeq" id="WP_236709905.1">
    <property type="nucleotide sequence ID" value="NZ_DF967972.1"/>
</dbReference>
<protein>
    <submittedName>
        <fullName evidence="6">Transcriptional regulator</fullName>
    </submittedName>
</protein>
<keyword evidence="1" id="KW-0805">Transcription regulation</keyword>
<dbReference type="EMBL" id="DF967972">
    <property type="protein sequence ID" value="GAP12711.1"/>
    <property type="molecule type" value="Genomic_DNA"/>
</dbReference>
<evidence type="ECO:0000256" key="1">
    <source>
        <dbReference type="ARBA" id="ARBA00023015"/>
    </source>
</evidence>
<dbReference type="GO" id="GO:0003700">
    <property type="term" value="F:DNA-binding transcription factor activity"/>
    <property type="evidence" value="ECO:0007669"/>
    <property type="project" value="TreeGrafter"/>
</dbReference>
<dbReference type="PANTHER" id="PTHR30055:SF234">
    <property type="entry name" value="HTH-TYPE TRANSCRIPTIONAL REGULATOR BETI"/>
    <property type="match status" value="1"/>
</dbReference>
<dbReference type="PROSITE" id="PS50977">
    <property type="entry name" value="HTH_TETR_2"/>
    <property type="match status" value="1"/>
</dbReference>
<accession>A0A0S7B6P4</accession>
<dbReference type="Gene3D" id="1.10.357.10">
    <property type="entry name" value="Tetracycline Repressor, domain 2"/>
    <property type="match status" value="1"/>
</dbReference>
<sequence>MESSSPRRMDRKKENTQRKIIAVSVELFNQFGLDSVTMEQIADVADIARGTLYNYFPSKEAIINAYLQQSFQDRNEDRVAKLRDLPDTRARLTAVFTDLVEGVRRQKQIFESFMVYRMKNVLSFHPVPEAEQSGLSLLIHEIIRLGQAAGELRADLPQTMLEGLFEYALIAAIQPFYLEPETFDPQKAIAQSVDLFIRGAQS</sequence>
<evidence type="ECO:0000313" key="7">
    <source>
        <dbReference type="Proteomes" id="UP000055060"/>
    </source>
</evidence>
<dbReference type="PRINTS" id="PR00455">
    <property type="entry name" value="HTHTETR"/>
</dbReference>
<gene>
    <name evidence="6" type="ORF">LARV_00447</name>
</gene>
<dbReference type="InterPro" id="IPR023772">
    <property type="entry name" value="DNA-bd_HTH_TetR-type_CS"/>
</dbReference>
<keyword evidence="3" id="KW-0804">Transcription</keyword>
<proteinExistence type="predicted"/>
<organism evidence="6">
    <name type="scientific">Longilinea arvoryzae</name>
    <dbReference type="NCBI Taxonomy" id="360412"/>
    <lineage>
        <taxon>Bacteria</taxon>
        <taxon>Bacillati</taxon>
        <taxon>Chloroflexota</taxon>
        <taxon>Anaerolineae</taxon>
        <taxon>Anaerolineales</taxon>
        <taxon>Anaerolineaceae</taxon>
        <taxon>Longilinea</taxon>
    </lineage>
</organism>
<evidence type="ECO:0000313" key="6">
    <source>
        <dbReference type="EMBL" id="GAP12711.1"/>
    </source>
</evidence>
<dbReference type="InterPro" id="IPR009057">
    <property type="entry name" value="Homeodomain-like_sf"/>
</dbReference>
<keyword evidence="7" id="KW-1185">Reference proteome</keyword>
<name>A0A0S7B6P4_9CHLR</name>
<dbReference type="AlphaFoldDB" id="A0A0S7B6P4"/>
<evidence type="ECO:0000256" key="4">
    <source>
        <dbReference type="PROSITE-ProRule" id="PRU00335"/>
    </source>
</evidence>
<evidence type="ECO:0000259" key="5">
    <source>
        <dbReference type="PROSITE" id="PS50977"/>
    </source>
</evidence>
<feature type="domain" description="HTH tetR-type" evidence="5">
    <location>
        <begin position="14"/>
        <end position="74"/>
    </location>
</feature>
<dbReference type="InterPro" id="IPR001647">
    <property type="entry name" value="HTH_TetR"/>
</dbReference>
<keyword evidence="2 4" id="KW-0238">DNA-binding</keyword>
<dbReference type="PANTHER" id="PTHR30055">
    <property type="entry name" value="HTH-TYPE TRANSCRIPTIONAL REGULATOR RUTR"/>
    <property type="match status" value="1"/>
</dbReference>
<dbReference type="STRING" id="360412.LARV_00447"/>
<dbReference type="InterPro" id="IPR036271">
    <property type="entry name" value="Tet_transcr_reg_TetR-rel_C_sf"/>
</dbReference>